<feature type="region of interest" description="Disordered" evidence="6">
    <location>
        <begin position="365"/>
        <end position="385"/>
    </location>
</feature>
<keyword evidence="9" id="KW-1185">Reference proteome</keyword>
<comment type="subcellular location">
    <subcellularLocation>
        <location evidence="1">Cell membrane</location>
        <topology evidence="1">Multi-pass membrane protein</topology>
    </subcellularLocation>
</comment>
<keyword evidence="4 7" id="KW-1133">Transmembrane helix</keyword>
<evidence type="ECO:0000256" key="4">
    <source>
        <dbReference type="ARBA" id="ARBA00022989"/>
    </source>
</evidence>
<dbReference type="InterPro" id="IPR001851">
    <property type="entry name" value="ABC_transp_permease"/>
</dbReference>
<feature type="transmembrane region" description="Helical" evidence="7">
    <location>
        <begin position="176"/>
        <end position="192"/>
    </location>
</feature>
<feature type="transmembrane region" description="Helical" evidence="7">
    <location>
        <begin position="226"/>
        <end position="246"/>
    </location>
</feature>
<organism evidence="8 9">
    <name type="scientific">Thermogemmata fonticola</name>
    <dbReference type="NCBI Taxonomy" id="2755323"/>
    <lineage>
        <taxon>Bacteria</taxon>
        <taxon>Pseudomonadati</taxon>
        <taxon>Planctomycetota</taxon>
        <taxon>Planctomycetia</taxon>
        <taxon>Gemmatales</taxon>
        <taxon>Gemmataceae</taxon>
        <taxon>Thermogemmata</taxon>
    </lineage>
</organism>
<dbReference type="Proteomes" id="UP000542342">
    <property type="component" value="Unassembled WGS sequence"/>
</dbReference>
<dbReference type="PANTHER" id="PTHR30482">
    <property type="entry name" value="HIGH-AFFINITY BRANCHED-CHAIN AMINO ACID TRANSPORT SYSTEM PERMEASE"/>
    <property type="match status" value="1"/>
</dbReference>
<accession>A0A7V9AAE1</accession>
<evidence type="ECO:0000256" key="2">
    <source>
        <dbReference type="ARBA" id="ARBA00022475"/>
    </source>
</evidence>
<dbReference type="GO" id="GO:0005886">
    <property type="term" value="C:plasma membrane"/>
    <property type="evidence" value="ECO:0007669"/>
    <property type="project" value="UniProtKB-SubCell"/>
</dbReference>
<dbReference type="RefSeq" id="WP_194536367.1">
    <property type="nucleotide sequence ID" value="NZ_JACEFB010000001.1"/>
</dbReference>
<sequence>MKLLRHWVLILFGLLAVYPWLPVSSANRGEQFTILFIYAILAQGLNVVLGLTGLLHLGIAAFFGIGAYTVGILTVGFFPFQQSFLVAAAAAVLMAALVGVLTTAPILRLRGDYLALVTLGLGLIVLYAIRNLDPITEGTKGISPIDAGPVPGWSGKNLHSWRLKSDWGLHWYNYPYFYYLCLLLLGGVLLLVRNLEHSRLGRAWVALREDELAATCMGLNPARLKLAAIAVGAGLGGLAGALYAMALRTTGNPQTYDFTLSMLMICCVILGGMGNRNGVLLGTFLLIGFDRILTGILDNQIQALVGSASPYLKLSGWRLIIFGLVLILMMRFRPEGLLPAKRIQVELHPEIGEALGQAAAEAEVAQKDSSVPVSPAPLRPPGPAS</sequence>
<evidence type="ECO:0000313" key="8">
    <source>
        <dbReference type="EMBL" id="MBA2224958.1"/>
    </source>
</evidence>
<dbReference type="AlphaFoldDB" id="A0A7V9AAE1"/>
<keyword evidence="2" id="KW-1003">Cell membrane</keyword>
<keyword evidence="3 7" id="KW-0812">Transmembrane</keyword>
<keyword evidence="5 7" id="KW-0472">Membrane</keyword>
<dbReference type="Pfam" id="PF02653">
    <property type="entry name" value="BPD_transp_2"/>
    <property type="match status" value="1"/>
</dbReference>
<feature type="transmembrane region" description="Helical" evidence="7">
    <location>
        <begin position="84"/>
        <end position="106"/>
    </location>
</feature>
<feature type="transmembrane region" description="Helical" evidence="7">
    <location>
        <begin position="113"/>
        <end position="129"/>
    </location>
</feature>
<protein>
    <submittedName>
        <fullName evidence="8">Branched-chain amino acid ABC transporter permease</fullName>
    </submittedName>
</protein>
<dbReference type="CDD" id="cd06581">
    <property type="entry name" value="TM_PBP1_LivM_like"/>
    <property type="match status" value="1"/>
</dbReference>
<evidence type="ECO:0000256" key="6">
    <source>
        <dbReference type="SAM" id="MobiDB-lite"/>
    </source>
</evidence>
<feature type="transmembrane region" description="Helical" evidence="7">
    <location>
        <begin position="59"/>
        <end position="78"/>
    </location>
</feature>
<gene>
    <name evidence="8" type="ORF">H0921_02145</name>
</gene>
<reference evidence="8 9" key="1">
    <citation type="submission" date="2020-07" db="EMBL/GenBank/DDBJ databases">
        <title>Thermogemmata thermophila gen. nov., sp. nov., a novel moderate thermophilic planctomycete from a Kamchatka hot spring.</title>
        <authorList>
            <person name="Elcheninov A.G."/>
            <person name="Podosokorskaya O.A."/>
            <person name="Kovaleva O.L."/>
            <person name="Novikov A."/>
            <person name="Bonch-Osmolovskaya E.A."/>
            <person name="Toshchakov S.V."/>
            <person name="Kublanov I.V."/>
        </authorList>
    </citation>
    <scope>NUCLEOTIDE SEQUENCE [LARGE SCALE GENOMIC DNA]</scope>
    <source>
        <strain evidence="8 9">2918</strain>
    </source>
</reference>
<feature type="transmembrane region" description="Helical" evidence="7">
    <location>
        <begin position="316"/>
        <end position="332"/>
    </location>
</feature>
<dbReference type="InterPro" id="IPR043428">
    <property type="entry name" value="LivM-like"/>
</dbReference>
<feature type="transmembrane region" description="Helical" evidence="7">
    <location>
        <begin position="258"/>
        <end position="274"/>
    </location>
</feature>
<dbReference type="GO" id="GO:0015658">
    <property type="term" value="F:branched-chain amino acid transmembrane transporter activity"/>
    <property type="evidence" value="ECO:0007669"/>
    <property type="project" value="InterPro"/>
</dbReference>
<evidence type="ECO:0000313" key="9">
    <source>
        <dbReference type="Proteomes" id="UP000542342"/>
    </source>
</evidence>
<dbReference type="PANTHER" id="PTHR30482:SF10">
    <property type="entry name" value="HIGH-AFFINITY BRANCHED-CHAIN AMINO ACID TRANSPORT PROTEIN BRAE"/>
    <property type="match status" value="1"/>
</dbReference>
<dbReference type="EMBL" id="JACEFB010000001">
    <property type="protein sequence ID" value="MBA2224958.1"/>
    <property type="molecule type" value="Genomic_DNA"/>
</dbReference>
<evidence type="ECO:0000256" key="7">
    <source>
        <dbReference type="SAM" id="Phobius"/>
    </source>
</evidence>
<evidence type="ECO:0000256" key="1">
    <source>
        <dbReference type="ARBA" id="ARBA00004651"/>
    </source>
</evidence>
<evidence type="ECO:0000256" key="3">
    <source>
        <dbReference type="ARBA" id="ARBA00022692"/>
    </source>
</evidence>
<proteinExistence type="predicted"/>
<name>A0A7V9AAE1_9BACT</name>
<feature type="compositionally biased region" description="Pro residues" evidence="6">
    <location>
        <begin position="374"/>
        <end position="385"/>
    </location>
</feature>
<feature type="transmembrane region" description="Helical" evidence="7">
    <location>
        <begin position="35"/>
        <end position="52"/>
    </location>
</feature>
<comment type="caution">
    <text evidence="8">The sequence shown here is derived from an EMBL/GenBank/DDBJ whole genome shotgun (WGS) entry which is preliminary data.</text>
</comment>
<evidence type="ECO:0000256" key="5">
    <source>
        <dbReference type="ARBA" id="ARBA00023136"/>
    </source>
</evidence>